<proteinExistence type="predicted"/>
<reference evidence="3" key="1">
    <citation type="journal article" date="2019" name="Int. J. Syst. Evol. Microbiol.">
        <title>The Global Catalogue of Microorganisms (GCM) 10K type strain sequencing project: providing services to taxonomists for standard genome sequencing and annotation.</title>
        <authorList>
            <consortium name="The Broad Institute Genomics Platform"/>
            <consortium name="The Broad Institute Genome Sequencing Center for Infectious Disease"/>
            <person name="Wu L."/>
            <person name="Ma J."/>
        </authorList>
    </citation>
    <scope>NUCLEOTIDE SEQUENCE [LARGE SCALE GENOMIC DNA]</scope>
    <source>
        <strain evidence="3">CCUG 55609</strain>
    </source>
</reference>
<dbReference type="InterPro" id="IPR029062">
    <property type="entry name" value="Class_I_gatase-like"/>
</dbReference>
<sequence length="735" mass="80325">MPKNARSGVSGLDVGAFLICAACAVGLVFLIAARSSSELVFVLPIDRTIDVHSAQALRVRFADFTTGEDIGASLRKRGGEDLPLSIDIDKTRKLVTVKPMSPLEGAAEYTLCLSRATKRSVFRQMIEDWLPSASCTSFTTRAVAAGIHQDGAAGLIVVGTDNTYAAYYEEILKAEGLNLFDSVALDRFDAEMLKRYSTVVLASSSLPSAQVPSLVEWVRAGGSLVMMRPDNDLLALMCLEKDGTSLHQAYLRATPGVEAVKAFASHPLQIHGEIDRLRPRTACEARPVGGGGVSEQAPLTVAALSEGAASPLLAPAIAMLHVGQGTLTAFAYDLARSIAYTRQGNPDWAGQDRDGQAPRRPNDLFYPDHLDRELIGVPQADEHQRLFANITLSATAMPLPRFWYLPGDRRAAIVMVGDDHATRNATATLFAKLVELSPPNCSLKRWACLRATALLTPRTEIAPALVKAYHDQGFEFGVHVDTRCKNLETKALEGLLRRQMSEFRARYPFLGRQQVQRFHCIVWNGWTESAEVEVEAGIRFDMNYYNWPPAWLDGRPGFMTGSALPMPFVTEDGTVLDIYQAATQLVNEDQVPHVFGVRTMLDRATGADQFFGAFVTHYDFSDDYADILVDEARRHNVPLISAEQLLVWVDGRNRSRFADLDWQDGVLRFSQRLAKGAEDAFVHLPLRATAGQLLGVRCNGQSIAFRVQEIKGLPVATFPAHAGDCTATYGGGGAS</sequence>
<dbReference type="EMBL" id="JBHTNF010000005">
    <property type="protein sequence ID" value="MFD1328375.1"/>
    <property type="molecule type" value="Genomic_DNA"/>
</dbReference>
<gene>
    <name evidence="2" type="ORF">ACFQ33_10770</name>
</gene>
<keyword evidence="3" id="KW-1185">Reference proteome</keyword>
<keyword evidence="1" id="KW-0812">Transmembrane</keyword>
<evidence type="ECO:0000313" key="2">
    <source>
        <dbReference type="EMBL" id="MFD1328375.1"/>
    </source>
</evidence>
<dbReference type="RefSeq" id="WP_374838634.1">
    <property type="nucleotide sequence ID" value="NZ_JBHEEW010000007.1"/>
</dbReference>
<keyword evidence="1" id="KW-1133">Transmembrane helix</keyword>
<dbReference type="Proteomes" id="UP001597173">
    <property type="component" value="Unassembled WGS sequence"/>
</dbReference>
<evidence type="ECO:0008006" key="4">
    <source>
        <dbReference type="Google" id="ProtNLM"/>
    </source>
</evidence>
<name>A0ABW3YWX0_MYCRA</name>
<dbReference type="SUPFAM" id="SSF52317">
    <property type="entry name" value="Class I glutamine amidotransferase-like"/>
    <property type="match status" value="1"/>
</dbReference>
<feature type="transmembrane region" description="Helical" evidence="1">
    <location>
        <begin position="12"/>
        <end position="33"/>
    </location>
</feature>
<accession>A0ABW3YWX0</accession>
<protein>
    <recommendedName>
        <fullName evidence="4">NodB homology domain-containing protein</fullName>
    </recommendedName>
</protein>
<keyword evidence="1" id="KW-0472">Membrane</keyword>
<evidence type="ECO:0000313" key="3">
    <source>
        <dbReference type="Proteomes" id="UP001597173"/>
    </source>
</evidence>
<evidence type="ECO:0000256" key="1">
    <source>
        <dbReference type="SAM" id="Phobius"/>
    </source>
</evidence>
<comment type="caution">
    <text evidence="2">The sequence shown here is derived from an EMBL/GenBank/DDBJ whole genome shotgun (WGS) entry which is preliminary data.</text>
</comment>
<organism evidence="2 3">
    <name type="scientific">Mycoplana ramosa</name>
    <name type="common">Mycoplana bullata</name>
    <dbReference type="NCBI Taxonomy" id="40837"/>
    <lineage>
        <taxon>Bacteria</taxon>
        <taxon>Pseudomonadati</taxon>
        <taxon>Pseudomonadota</taxon>
        <taxon>Alphaproteobacteria</taxon>
        <taxon>Hyphomicrobiales</taxon>
        <taxon>Rhizobiaceae</taxon>
        <taxon>Mycoplana</taxon>
    </lineage>
</organism>